<sequence>MKKVLCVVKVLVIVAVVLCTAYEKKESYQISQKHEKPLLAKMVNPGGGVG</sequence>
<dbReference type="AlphaFoldDB" id="A0A2I6SWF3"/>
<dbReference type="EMBL" id="MG710485">
    <property type="protein sequence ID" value="AUO31919.1"/>
    <property type="molecule type" value="Genomic_DNA"/>
</dbReference>
<name>A0A2I6SWF3_BACTI</name>
<accession>A0A2I6SWF3</accession>
<dbReference type="RefSeq" id="WP_016097514.1">
    <property type="nucleotide sequence ID" value="NZ_MG710485.1"/>
</dbReference>
<organism evidence="1">
    <name type="scientific">Bacillus thuringiensis subsp. israelensis</name>
    <dbReference type="NCBI Taxonomy" id="1430"/>
    <lineage>
        <taxon>Bacteria</taxon>
        <taxon>Bacillati</taxon>
        <taxon>Bacillota</taxon>
        <taxon>Bacilli</taxon>
        <taxon>Bacillales</taxon>
        <taxon>Bacillaceae</taxon>
        <taxon>Bacillus</taxon>
        <taxon>Bacillus cereus group</taxon>
    </lineage>
</organism>
<proteinExistence type="predicted"/>
<evidence type="ECO:0000313" key="1">
    <source>
        <dbReference type="EMBL" id="AUO31919.1"/>
    </source>
</evidence>
<protein>
    <submittedName>
        <fullName evidence="1">Uncharacterized protein</fullName>
    </submittedName>
</protein>
<keyword evidence="1" id="KW-0614">Plasmid</keyword>
<geneLocation type="plasmid" evidence="1">
    <name>pBtiUFT6.51.1 complete sequence</name>
</geneLocation>
<reference evidence="1" key="1">
    <citation type="submission" date="2017-12" db="EMBL/GenBank/DDBJ databases">
        <title>Complete genome sequences of two plasmids found in a Brazilian Bacillus thuringiensis israelensis strain.</title>
        <authorList>
            <person name="Campos F.S."/>
            <person name="Santos G.R."/>
            <person name="Nascimento V.L."/>
            <person name="Correia R.F.T."/>
            <person name="Cangussu A.S.R."/>
            <person name="Ribeiro B.M."/>
            <person name="Aguiar R.W.S."/>
        </authorList>
    </citation>
    <scope>NUCLEOTIDE SEQUENCE</scope>
    <source>
        <strain evidence="1">Bti-UFT6.51</strain>
        <plasmid evidence="1">pBtiUFT6.51.1 complete sequence</plasmid>
    </source>
</reference>